<evidence type="ECO:0000313" key="2">
    <source>
        <dbReference type="Proteomes" id="UP000831701"/>
    </source>
</evidence>
<comment type="caution">
    <text evidence="1">The sequence shown here is derived from an EMBL/GenBank/DDBJ whole genome shotgun (WGS) entry which is preliminary data.</text>
</comment>
<name>A0ACB8VLE6_9TELE</name>
<protein>
    <submittedName>
        <fullName evidence="1">Uncharacterized protein</fullName>
    </submittedName>
</protein>
<organism evidence="1 2">
    <name type="scientific">Scortum barcoo</name>
    <name type="common">barcoo grunter</name>
    <dbReference type="NCBI Taxonomy" id="214431"/>
    <lineage>
        <taxon>Eukaryota</taxon>
        <taxon>Metazoa</taxon>
        <taxon>Chordata</taxon>
        <taxon>Craniata</taxon>
        <taxon>Vertebrata</taxon>
        <taxon>Euteleostomi</taxon>
        <taxon>Actinopterygii</taxon>
        <taxon>Neopterygii</taxon>
        <taxon>Teleostei</taxon>
        <taxon>Neoteleostei</taxon>
        <taxon>Acanthomorphata</taxon>
        <taxon>Eupercaria</taxon>
        <taxon>Centrarchiformes</taxon>
        <taxon>Terapontoidei</taxon>
        <taxon>Terapontidae</taxon>
        <taxon>Scortum</taxon>
    </lineage>
</organism>
<gene>
    <name evidence="1" type="ORF">L3Q82_017577</name>
</gene>
<dbReference type="EMBL" id="CM041550">
    <property type="protein sequence ID" value="KAI3356359.1"/>
    <property type="molecule type" value="Genomic_DNA"/>
</dbReference>
<dbReference type="Proteomes" id="UP000831701">
    <property type="component" value="Chromosome 20"/>
</dbReference>
<keyword evidence="2" id="KW-1185">Reference proteome</keyword>
<reference evidence="1" key="1">
    <citation type="submission" date="2022-04" db="EMBL/GenBank/DDBJ databases">
        <title>Jade perch genome.</title>
        <authorList>
            <person name="Chao B."/>
        </authorList>
    </citation>
    <scope>NUCLEOTIDE SEQUENCE</scope>
    <source>
        <strain evidence="1">CB-2022</strain>
    </source>
</reference>
<proteinExistence type="predicted"/>
<evidence type="ECO:0000313" key="1">
    <source>
        <dbReference type="EMBL" id="KAI3356359.1"/>
    </source>
</evidence>
<sequence length="2136" mass="239027">MECQRLEMKYKRLQIKKGEAGDNETGQGLLPCCKGLEVSIPQQEYKVASGGDVTFTCTFRPARPGFNTLVLSWEAYPDNFADPLKTVATYFLNNPVDIAPAYEGRAFLEVDMNKQVSTLRLTKLTVQDNRRYQCSVMIPNDDEGTTAATTSLLVLVPPSPPVCRIQGSAEYFQNITLTCLSEEGSPKPAYQWMTYNVDNIRREFPPKTTESSMSTASTAAIVGGVLAGVVVLGILIFCCCRKEGKKNKYAEGYISVEVVIALMTNAIVTEAVVIALMINAIDYGGSRDRLDDQRNRYGGSRDRLDDQRDRLRRQSGMPPSPPVCRIQGSAEYFQNITLTCLSEEGSPKPAYQWMTYNVDNIHREFPPKTTEMCVCDGIHVTVREKKRFAMLFQSVVLPCQYQTASIQTPVVQWWYKSYCRDRTRESFTLPESLGVQASELGPTSHLDCSDSSRTVRIVASAQGASMTLAEYYKGRDIAIINKADLRIGELQWGDSGVYFCKVVIADDLEGKNEGQLELLVLGRTGQRDDLLPEFDVEIMPEWAFVGSVVLGSTLFLLLLGICWCQCCPHSCCCYVRCCCCPDTCCCPRHLYEAGKMAKSGPPAQVPVYPYYIPGVPTVVPVAPSSSVDPKIVSLPSVENNLAGVRSGYRLKASPDQDSMKVMYYIEKELGQFPSAKMAALKTSSLSELSSLHDGGNTDFRHTYQTVQMKALPPIADLDDQSMLRAAPPTQSRRTRRDRGNHSDDELDRRWNCRSEHLQRKTLNRRGRAGSLDELEDFARSYGTRGRWADPPDRRYEQDYSPPRRFYRDEDDGWGRRSPSPLPQKRRDTWDSDRPCRPPQSKGYDDTFLSNVLESKARGRGGDRGASRPDEDSDTPSKGSSRGKGSDSYYSRSPSNRPEEDDPLPPYCEWEAERSRRTAPIADRYRTVEPPRSERYRTTEPATKPFSYTRPHQGMSQTLQGGREERDRNRNLEFRRVSSHLQDKERSFRRKEKERRDGKYDTDGASAGPPADRCKQDKADLCHVTAHYTELLSIQVIVPETERSATLFASVILRCDYTTSANPQDVLVTWRYKSFCKDPVLEYYSTAFQAALQLGQDPSNDCPDSQRTLRTVIQKRGINEAILGADYRERKITIQNKADLVITEVMWWDNGVYFCTIDAAGDTTGDSDREVKLIVYHWLTVLLIILGALLLIMLFCICCCQCCPQKCCCYIRCPCCPQTCCCPEKAVMQHRMMREAQKAMVPWMNGQPIYAPISSNASTQGVPILYSGSYSDYPVKQNFAMAPMQLAPMALQQQPPPPPPHLHVNGSVRSSSQGTGQVLDYLENQMRGLDAGPPQMAHYGGLEAEAETEPEVVPGISSQSSGSTNRSGGGLPRNSRGHQDRDVSPPRRGIQRDYSDNSNWENRRGRAPHRGSRTERGGSAGRRGGESRPHTRSRDDLMEELHSKAARRERSYSPPQRNKGSWSSDEEDNRRSKGDKGKDWPELPPSYFSIENQPGHINDRRNYHRLSHELRSVPVQALGSGRDEEAVRRRHPHPAGALPASLQAVRVCHSGTNRKGSVSTKKRGYDITRNPHLNKGMAFTLEERLQLGIHGLLPPCFLSQDVQVLRVMKSYETRTNPLDKYILLMTLQDRNEKLFYRLLTSDIEEFMPIVYTPTVGLACQQYGLAFRRPRGLFITIHDRGHIATMLNSWPEEDIKAIVVTDGERILGLGDLGSYGMGIPVGKLALYTACGGVRPQQCLPVLLDVGTDNQTLLDDPLYIGLKHKRIRGKEYDELIDEFMQAVTDKYGMNCLIQFEDFANSNAFRILNKYRNRYCTFNDDIQGTASVAVAGVFAALKITKNKLSDHTFVFQGAGEAALGIAHLLIMAMAKEGLTKEQAAKRIWMVDSKGLIVKGRSHLNHEKEEFAHEHPHIKTLEEVVQTVKPTAIIGVAAIAGAFTEKIIKDMASFNERPIIFALSNPTSKAECTAEQCYKLTEGRGIFASGSPFDKVALADGRVFYPGQGNNAYVFPGVALGVIACGVRHISDDVFLTTAEAIADMVTEEHLAEGRLYPPLSTIREVSFKIAVKIVNYAYKHNIASLYPEPKDKEAFVLSHVYSPDYDSFTLDTHVQLATGGHECPGRVILIISLSLSLSKLSMLP</sequence>
<accession>A0ACB8VLE6</accession>